<comment type="function">
    <text evidence="11">Involved in coproporphyrin-dependent heme b biosynthesis. Catalyzes the oxidation of coproporphyrinogen III to coproporphyrin III.</text>
</comment>
<comment type="catalytic activity">
    <reaction evidence="1">
        <text>coproporphyrinogen III + 3 O2 = coproporphyrin III + 3 H2O2</text>
        <dbReference type="Rhea" id="RHEA:43436"/>
        <dbReference type="ChEBI" id="CHEBI:15379"/>
        <dbReference type="ChEBI" id="CHEBI:16240"/>
        <dbReference type="ChEBI" id="CHEBI:57309"/>
        <dbReference type="ChEBI" id="CHEBI:131725"/>
        <dbReference type="EC" id="1.3.3.15"/>
    </reaction>
    <physiologicalReaction direction="left-to-right" evidence="1">
        <dbReference type="Rhea" id="RHEA:43437"/>
    </physiologicalReaction>
</comment>
<dbReference type="Gene3D" id="3.90.660.20">
    <property type="entry name" value="Protoporphyrinogen oxidase, mitochondrial, domain 2"/>
    <property type="match status" value="1"/>
</dbReference>
<comment type="cofactor">
    <cofactor evidence="2 11">
        <name>FAD</name>
        <dbReference type="ChEBI" id="CHEBI:57692"/>
    </cofactor>
</comment>
<protein>
    <recommendedName>
        <fullName evidence="6 11">Coproporphyrinogen III oxidase</fullName>
        <ecNumber evidence="5 11">1.3.3.15</ecNumber>
    </recommendedName>
</protein>
<dbReference type="InterPro" id="IPR004572">
    <property type="entry name" value="Protoporphyrinogen_oxidase"/>
</dbReference>
<dbReference type="Pfam" id="PF01593">
    <property type="entry name" value="Amino_oxidase"/>
    <property type="match status" value="1"/>
</dbReference>
<keyword evidence="7 11" id="KW-0285">Flavoprotein</keyword>
<dbReference type="InterPro" id="IPR036188">
    <property type="entry name" value="FAD/NAD-bd_sf"/>
</dbReference>
<evidence type="ECO:0000256" key="2">
    <source>
        <dbReference type="ARBA" id="ARBA00001974"/>
    </source>
</evidence>
<evidence type="ECO:0000313" key="14">
    <source>
        <dbReference type="Proteomes" id="UP000184758"/>
    </source>
</evidence>
<dbReference type="STRING" id="28230.SAMN05878443_1159"/>
<dbReference type="InterPro" id="IPR002937">
    <property type="entry name" value="Amino_oxidase"/>
</dbReference>
<evidence type="ECO:0000256" key="10">
    <source>
        <dbReference type="ARBA" id="ARBA00023133"/>
    </source>
</evidence>
<organism evidence="13 14">
    <name type="scientific">Carnobacterium alterfunditum</name>
    <dbReference type="NCBI Taxonomy" id="28230"/>
    <lineage>
        <taxon>Bacteria</taxon>
        <taxon>Bacillati</taxon>
        <taxon>Bacillota</taxon>
        <taxon>Bacilli</taxon>
        <taxon>Lactobacillales</taxon>
        <taxon>Carnobacteriaceae</taxon>
        <taxon>Carnobacterium</taxon>
    </lineage>
</organism>
<dbReference type="GO" id="GO:0006783">
    <property type="term" value="P:heme biosynthetic process"/>
    <property type="evidence" value="ECO:0007669"/>
    <property type="project" value="UniProtKB-UniRule"/>
</dbReference>
<dbReference type="GO" id="GO:0004729">
    <property type="term" value="F:oxygen-dependent protoporphyrinogen oxidase activity"/>
    <property type="evidence" value="ECO:0007669"/>
    <property type="project" value="UniProtKB-UniRule"/>
</dbReference>
<comment type="similarity">
    <text evidence="4 11">Belongs to the protoporphyrinogen/coproporphyrinogen oxidase family. Coproporphyrinogen III oxidase subfamily.</text>
</comment>
<sequence>MKRAKKRIAVIGGGITGLVTAYRIRQQIIEEQLPFELVLIESALKLGGKICTIKVGDNYFDLGAESIDIRYPEAIDLIKELGLMDQLIYSEGNKPDIFFYNKLHSLDYPTYKGIPVRKMDIWKNNLLTFHGKIASFKDNLFPIKPLEKDIEMSRYLKKRFGEEMVEHIVEPFFSKIYASDLDEMGIKSSKEVIYSLEQKYGSLSKGIKHHPELLDGPGNYVTFQKGLSVLTDKLTEILKPHIQTSKKVVDIKQGIEGTYIIDLNRKEQVRVGAICIATPVTEYSKLIKNETFGQIFDQVETASIGYILFKFKKEAIKNEPKGFGVVTPRRSDSFVTSIVLLNKKWSFLRDEEDVFIGVSFGRKGEDLLVSLSNKEIEESILKDLKTILGITEKPINRIVKRWPDAIPQYTVIQEEKIKEMIELLKNEYPGVYISGIGLEGFGVNQCIGQANKTSKKIVDHIKKQNCIYNK</sequence>
<evidence type="ECO:0000259" key="12">
    <source>
        <dbReference type="Pfam" id="PF01593"/>
    </source>
</evidence>
<keyword evidence="8 11" id="KW-0274">FAD</keyword>
<evidence type="ECO:0000256" key="3">
    <source>
        <dbReference type="ARBA" id="ARBA00004744"/>
    </source>
</evidence>
<gene>
    <name evidence="13" type="ORF">SAMN05878443_1159</name>
</gene>
<evidence type="ECO:0000256" key="5">
    <source>
        <dbReference type="ARBA" id="ARBA00012402"/>
    </source>
</evidence>
<evidence type="ECO:0000256" key="6">
    <source>
        <dbReference type="ARBA" id="ARBA00019046"/>
    </source>
</evidence>
<reference evidence="14" key="1">
    <citation type="submission" date="2016-11" db="EMBL/GenBank/DDBJ databases">
        <authorList>
            <person name="Varghese N."/>
            <person name="Submissions S."/>
        </authorList>
    </citation>
    <scope>NUCLEOTIDE SEQUENCE [LARGE SCALE GENOMIC DNA]</scope>
    <source>
        <strain evidence="14">313</strain>
    </source>
</reference>
<keyword evidence="9 11" id="KW-0560">Oxidoreductase</keyword>
<dbReference type="UniPathway" id="UPA00252"/>
<comment type="pathway">
    <text evidence="3 11">Porphyrin-containing compound metabolism; protoheme biosynthesis.</text>
</comment>
<dbReference type="GO" id="GO:0005737">
    <property type="term" value="C:cytoplasm"/>
    <property type="evidence" value="ECO:0007669"/>
    <property type="project" value="UniProtKB-SubCell"/>
</dbReference>
<dbReference type="Gene3D" id="3.50.50.60">
    <property type="entry name" value="FAD/NAD(P)-binding domain"/>
    <property type="match status" value="1"/>
</dbReference>
<dbReference type="InterPro" id="IPR050464">
    <property type="entry name" value="Zeta_carotene_desat/Oxidored"/>
</dbReference>
<evidence type="ECO:0000256" key="9">
    <source>
        <dbReference type="ARBA" id="ARBA00023002"/>
    </source>
</evidence>
<evidence type="ECO:0000256" key="8">
    <source>
        <dbReference type="ARBA" id="ARBA00022827"/>
    </source>
</evidence>
<accession>A0A1N6GDF6</accession>
<dbReference type="EMBL" id="FSRN01000001">
    <property type="protein sequence ID" value="SIO05563.1"/>
    <property type="molecule type" value="Genomic_DNA"/>
</dbReference>
<evidence type="ECO:0000313" key="13">
    <source>
        <dbReference type="EMBL" id="SIO05563.1"/>
    </source>
</evidence>
<dbReference type="Proteomes" id="UP000184758">
    <property type="component" value="Unassembled WGS sequence"/>
</dbReference>
<dbReference type="EC" id="1.3.3.15" evidence="5 11"/>
<evidence type="ECO:0000256" key="7">
    <source>
        <dbReference type="ARBA" id="ARBA00022630"/>
    </source>
</evidence>
<dbReference type="AlphaFoldDB" id="A0A1N6GDF6"/>
<evidence type="ECO:0000256" key="1">
    <source>
        <dbReference type="ARBA" id="ARBA00001755"/>
    </source>
</evidence>
<evidence type="ECO:0000256" key="11">
    <source>
        <dbReference type="RuleBase" id="RU364052"/>
    </source>
</evidence>
<dbReference type="SUPFAM" id="SSF54373">
    <property type="entry name" value="FAD-linked reductases, C-terminal domain"/>
    <property type="match status" value="1"/>
</dbReference>
<feature type="domain" description="Amine oxidase" evidence="12">
    <location>
        <begin position="15"/>
        <end position="452"/>
    </location>
</feature>
<dbReference type="eggNOG" id="COG1232">
    <property type="taxonomic scope" value="Bacteria"/>
</dbReference>
<evidence type="ECO:0000256" key="4">
    <source>
        <dbReference type="ARBA" id="ARBA00008310"/>
    </source>
</evidence>
<dbReference type="RefSeq" id="WP_034548093.1">
    <property type="nucleotide sequence ID" value="NZ_FSRN01000001.1"/>
</dbReference>
<keyword evidence="10 11" id="KW-0350">Heme biosynthesis</keyword>
<dbReference type="OrthoDB" id="9805195at2"/>
<keyword evidence="11" id="KW-0963">Cytoplasm</keyword>
<dbReference type="NCBIfam" id="TIGR00562">
    <property type="entry name" value="proto_IX_ox"/>
    <property type="match status" value="1"/>
</dbReference>
<proteinExistence type="inferred from homology"/>
<name>A0A1N6GDF6_9LACT</name>
<dbReference type="SUPFAM" id="SSF51905">
    <property type="entry name" value="FAD/NAD(P)-binding domain"/>
    <property type="match status" value="1"/>
</dbReference>
<dbReference type="PANTHER" id="PTHR42923:SF3">
    <property type="entry name" value="PROTOPORPHYRINOGEN OXIDASE"/>
    <property type="match status" value="1"/>
</dbReference>
<comment type="subcellular location">
    <subcellularLocation>
        <location evidence="11">Cytoplasm</location>
    </subcellularLocation>
</comment>
<keyword evidence="14" id="KW-1185">Reference proteome</keyword>
<dbReference type="PANTHER" id="PTHR42923">
    <property type="entry name" value="PROTOPORPHYRINOGEN OXIDASE"/>
    <property type="match status" value="1"/>
</dbReference>
<dbReference type="Gene3D" id="1.10.3110.10">
    <property type="entry name" value="protoporphyrinogen ix oxidase, domain 3"/>
    <property type="match status" value="1"/>
</dbReference>